<proteinExistence type="predicted"/>
<protein>
    <submittedName>
        <fullName evidence="1">Uncharacterized protein</fullName>
    </submittedName>
</protein>
<keyword evidence="2" id="KW-1185">Reference proteome</keyword>
<accession>A0A2X0I7I2</accession>
<dbReference type="EMBL" id="QKYN01000217">
    <property type="protein sequence ID" value="RAG80547.1"/>
    <property type="molecule type" value="Genomic_DNA"/>
</dbReference>
<reference evidence="1 2" key="1">
    <citation type="submission" date="2018-06" db="EMBL/GenBank/DDBJ databases">
        <title>Streptacidiphilus pinicola sp. nov., isolated from pine grove soil.</title>
        <authorList>
            <person name="Roh S.G."/>
            <person name="Park S."/>
            <person name="Kim M.-K."/>
            <person name="Yun B.-R."/>
            <person name="Park J."/>
            <person name="Kim M.J."/>
            <person name="Kim Y.S."/>
            <person name="Kim S.B."/>
        </authorList>
    </citation>
    <scope>NUCLEOTIDE SEQUENCE [LARGE SCALE GENOMIC DNA]</scope>
    <source>
        <strain evidence="1 2">MMS16-CNU450</strain>
    </source>
</reference>
<sequence length="130" mass="14389">MVHTRARTVSPFDFSPAPPAAVLFRHRLLRVLLRACPGWISREAAEAAAEPRGLANREDYRFTSLGPNGVISADSRIRLAWFTEPALAAMTDVYIRVTVLDRVGDLHQRTVPCLIDADRVLTHAMPNLSG</sequence>
<comment type="caution">
    <text evidence="1">The sequence shown here is derived from an EMBL/GenBank/DDBJ whole genome shotgun (WGS) entry which is preliminary data.</text>
</comment>
<name>A0A2X0I7I2_9ACTN</name>
<dbReference type="Proteomes" id="UP000248889">
    <property type="component" value="Unassembled WGS sequence"/>
</dbReference>
<evidence type="ECO:0000313" key="1">
    <source>
        <dbReference type="EMBL" id="RAG80547.1"/>
    </source>
</evidence>
<gene>
    <name evidence="1" type="ORF">DN069_37475</name>
</gene>
<dbReference type="AlphaFoldDB" id="A0A2X0I7I2"/>
<evidence type="ECO:0000313" key="2">
    <source>
        <dbReference type="Proteomes" id="UP000248889"/>
    </source>
</evidence>
<organism evidence="1 2">
    <name type="scientific">Streptacidiphilus pinicola</name>
    <dbReference type="NCBI Taxonomy" id="2219663"/>
    <lineage>
        <taxon>Bacteria</taxon>
        <taxon>Bacillati</taxon>
        <taxon>Actinomycetota</taxon>
        <taxon>Actinomycetes</taxon>
        <taxon>Kitasatosporales</taxon>
        <taxon>Streptomycetaceae</taxon>
        <taxon>Streptacidiphilus</taxon>
    </lineage>
</organism>